<keyword evidence="3" id="KW-0812">Transmembrane</keyword>
<evidence type="ECO:0000256" key="2">
    <source>
        <dbReference type="SAM" id="MobiDB-lite"/>
    </source>
</evidence>
<proteinExistence type="predicted"/>
<feature type="region of interest" description="Disordered" evidence="2">
    <location>
        <begin position="1211"/>
        <end position="1230"/>
    </location>
</feature>
<sequence length="1543" mass="175903">MIMEILWMFFENFSKLWIVVAIILYVGVYIIENVLDLPAQQSIQDIIISKNIKQNTNEPMTSQENRVPLDSSSKELWKDNWILIENRNQNQAPSNNKSSHVDKLKKLNVQKLPEYVPMYIPNANNTDEGKDKISVLHDSVEKLEKEVVDKLHENLDEKLKLVNDLQLEDKVESDTEQHDILDTEGDWVIIRPKIGETSVDDLSDLSENENTEPKIMEYIDKKDNQIITEDVPKGDLNESLDSGDFVKFDNKGVNLYVNGEKIDCDKLVPKNHQPLENNIQDNNVILKHKIEDDCQEAVTCDNSTQKYAETTSNTNGLKPDVINYVTLDEKIANLNRKIDEEYNSITSHEQSEKAEDDNCEQILPASSILKRDDAILVEADDSYELKSDPETCSNAIDIPTDSEINITKSQENHVFSAREKTQKQVPSLWSKGSSENSSSETVPTKIKNVNESDVISSTKIESSDNDAKLTCDASDVESKKIKDSHNEEDIENDKFTSKIILLENSENIEMLTSSTADVENSEQIKNTLNNLIASSDYHAEPKNNSLQCPESKITKKAATIMDKDEFVKNVSNDVLSDREAHVLKSDSNQNENSHEDITSCHEPVKIVENKCIINELSTPPVEGSLSFSSHTKSDNCYISTEVEYPKGTINVDVSSFTDKNSEDSNSDNSSNTIDDDTKPVQNLIIFPEEHTTKAEVLNILAVPIDSVPKTQEENNNMNSLVDINTSEANNDLLTPNATKSNDVTELFIPNVNKVSANKVNENNYESVLNFLRQKSVEIQFTEKPLVNDDKDERPIIIKEHLKDDSSVNIFPGEIDFPNKHEYLKDPNILENKSTNETLITYMTDKNNTSLNSTSENNEPPNTFSIKLETHPLNVNKELMELNRDQNVDKDKMLKNMTLNEPVSEIDVSSLPEHKDSIAAQTWSNDITSNVQDDAFDEKSMKFIPGSIAEREHKKWQNPDILMPRNPYTFEAISDRLKNQNSSRYELPKRSISLDERKTLYSHLLDNQRISIARYGRDYYINEAKHASGTTKLKSPTGLEGFQTIAEYNEEFNKSYEIQKPETQEYLFTAKPIIIEEVEEVTEIPTRDEKLEHGNNNSEIQNVNNSLYPTNIHKIEIPVIKYDPILNTYEEEVTVSEIKTKSNIPNNSDTKREILKSPLRDAKQNLNKDSNSTANTDIKFPKNNNYDTSYCELDNPLENQINNAKVTYQQHLKASNESTKRALPDNTSLSNSEISPKLNQILYKVFSQNANADEKKYIKNENVKYKDFDKDLPNFESDKNLDKIEIIEISNNQKTNNIIDSSPNLMSSNLKKHAESDVVQNQSDNTLQSNIDPKLVKEISKNYLQSKNFTGRKFTNQGGLTLGSDKPARWNEVHSLTARNLSKEFRDNLKQNAGLADKNYDRYPKLLHSYNFRDVAKYGSQPQLDQLQNTESPAQNFEKNVAISDKNIDHQYGNLKMNASVENVNKYNDSQQNNYQYIEKNVQHKPFPKFERNFSKSCENIKDPISKSKLDKDFDTDADLKTLDELPKPGKLKNSILFFEKLSK</sequence>
<feature type="coiled-coil region" evidence="1">
    <location>
        <begin position="324"/>
        <end position="351"/>
    </location>
</feature>
<keyword evidence="3" id="KW-1133">Transmembrane helix</keyword>
<reference evidence="4" key="1">
    <citation type="submission" date="2020-03" db="EMBL/GenBank/DDBJ databases">
        <title>Transcriptomic Profiling of the Digestive Tract of the Rat Flea, Xenopsylla cheopis, Following Blood Feeding and Infection with Yersinia pestis.</title>
        <authorList>
            <person name="Bland D.M."/>
            <person name="Martens C.A."/>
            <person name="Virtaneva K."/>
            <person name="Kanakabandi K."/>
            <person name="Long D."/>
            <person name="Rosenke R."/>
            <person name="Saturday G.A."/>
            <person name="Hoyt F.H."/>
            <person name="Bruno D.P."/>
            <person name="Ribeiro J.M.C."/>
            <person name="Hinnebusch J."/>
        </authorList>
    </citation>
    <scope>NUCLEOTIDE SEQUENCE</scope>
</reference>
<evidence type="ECO:0000313" key="4">
    <source>
        <dbReference type="EMBL" id="NOV44743.1"/>
    </source>
</evidence>
<keyword evidence="3" id="KW-0472">Membrane</keyword>
<keyword evidence="1" id="KW-0175">Coiled coil</keyword>
<accession>A0A6M2DEM2</accession>
<protein>
    <submittedName>
        <fullName evidence="4">Putative microtubule and actin binding protein</fullName>
    </submittedName>
</protein>
<feature type="transmembrane region" description="Helical" evidence="3">
    <location>
        <begin position="12"/>
        <end position="31"/>
    </location>
</feature>
<feature type="region of interest" description="Disordered" evidence="2">
    <location>
        <begin position="413"/>
        <end position="448"/>
    </location>
</feature>
<evidence type="ECO:0000256" key="3">
    <source>
        <dbReference type="SAM" id="Phobius"/>
    </source>
</evidence>
<feature type="compositionally biased region" description="Low complexity" evidence="2">
    <location>
        <begin position="427"/>
        <end position="439"/>
    </location>
</feature>
<evidence type="ECO:0000256" key="1">
    <source>
        <dbReference type="SAM" id="Coils"/>
    </source>
</evidence>
<dbReference type="EMBL" id="GIIL01001017">
    <property type="protein sequence ID" value="NOV44743.1"/>
    <property type="molecule type" value="Transcribed_RNA"/>
</dbReference>
<name>A0A6M2DEM2_XENCH</name>
<feature type="region of interest" description="Disordered" evidence="2">
    <location>
        <begin position="655"/>
        <end position="677"/>
    </location>
</feature>
<organism evidence="4">
    <name type="scientific">Xenopsylla cheopis</name>
    <name type="common">Oriental rat flea</name>
    <name type="synonym">Pulex cheopis</name>
    <dbReference type="NCBI Taxonomy" id="163159"/>
    <lineage>
        <taxon>Eukaryota</taxon>
        <taxon>Metazoa</taxon>
        <taxon>Ecdysozoa</taxon>
        <taxon>Arthropoda</taxon>
        <taxon>Hexapoda</taxon>
        <taxon>Insecta</taxon>
        <taxon>Pterygota</taxon>
        <taxon>Neoptera</taxon>
        <taxon>Endopterygota</taxon>
        <taxon>Siphonaptera</taxon>
        <taxon>Pulicidae</taxon>
        <taxon>Xenopsyllinae</taxon>
        <taxon>Xenopsylla</taxon>
    </lineage>
</organism>